<sequence>MSIHAGCFGALAVCAAVLMPFAVPAATAQSSASPSGQVYQTRFGAETSTRLAIEFGSGESGGTVSITELGNTPAPPPAGLEFGMLGQWSQAADGSVTVSGSLYFLPDGGPALCESWAADYSGQEETCWFNHNDASYGPLLLQ</sequence>
<organism evidence="2 3">
    <name type="scientific">Maricaulis salignorans</name>
    <dbReference type="NCBI Taxonomy" id="144026"/>
    <lineage>
        <taxon>Bacteria</taxon>
        <taxon>Pseudomonadati</taxon>
        <taxon>Pseudomonadota</taxon>
        <taxon>Alphaproteobacteria</taxon>
        <taxon>Maricaulales</taxon>
        <taxon>Maricaulaceae</taxon>
        <taxon>Maricaulis</taxon>
    </lineage>
</organism>
<keyword evidence="3" id="KW-1185">Reference proteome</keyword>
<reference evidence="2 3" key="1">
    <citation type="submission" date="2016-10" db="EMBL/GenBank/DDBJ databases">
        <authorList>
            <person name="de Groot N.N."/>
        </authorList>
    </citation>
    <scope>NUCLEOTIDE SEQUENCE [LARGE SCALE GENOMIC DNA]</scope>
    <source>
        <strain evidence="2 3">DSM 16077</strain>
    </source>
</reference>
<proteinExistence type="predicted"/>
<gene>
    <name evidence="2" type="ORF">SAMN04488568_10862</name>
</gene>
<name>A0A1G9S0H4_9PROT</name>
<feature type="signal peptide" evidence="1">
    <location>
        <begin position="1"/>
        <end position="25"/>
    </location>
</feature>
<evidence type="ECO:0000256" key="1">
    <source>
        <dbReference type="SAM" id="SignalP"/>
    </source>
</evidence>
<keyword evidence="1" id="KW-0732">Signal</keyword>
<dbReference type="STRING" id="144026.SAMN04488568_10862"/>
<accession>A0A1G9S0H4</accession>
<dbReference type="EMBL" id="FNHG01000008">
    <property type="protein sequence ID" value="SDM28914.1"/>
    <property type="molecule type" value="Genomic_DNA"/>
</dbReference>
<dbReference type="AlphaFoldDB" id="A0A1G9S0H4"/>
<protein>
    <submittedName>
        <fullName evidence="2">Uncharacterized protein</fullName>
    </submittedName>
</protein>
<feature type="chain" id="PRO_5011713148" evidence="1">
    <location>
        <begin position="26"/>
        <end position="142"/>
    </location>
</feature>
<evidence type="ECO:0000313" key="3">
    <source>
        <dbReference type="Proteomes" id="UP000199759"/>
    </source>
</evidence>
<dbReference type="Proteomes" id="UP000199759">
    <property type="component" value="Unassembled WGS sequence"/>
</dbReference>
<evidence type="ECO:0000313" key="2">
    <source>
        <dbReference type="EMBL" id="SDM28914.1"/>
    </source>
</evidence>